<organism evidence="7">
    <name type="scientific">Glycyrrhiza uralensis</name>
    <name type="common">Chinese licorice</name>
    <name type="synonym">Glycyrrhiza shiheziensis</name>
    <dbReference type="NCBI Taxonomy" id="74613"/>
    <lineage>
        <taxon>Eukaryota</taxon>
        <taxon>Viridiplantae</taxon>
        <taxon>Streptophyta</taxon>
        <taxon>Embryophyta</taxon>
        <taxon>Tracheophyta</taxon>
        <taxon>Spermatophyta</taxon>
        <taxon>Magnoliopsida</taxon>
        <taxon>eudicotyledons</taxon>
        <taxon>Gunneridae</taxon>
        <taxon>Pentapetalae</taxon>
        <taxon>rosids</taxon>
        <taxon>fabids</taxon>
        <taxon>Fabales</taxon>
        <taxon>Fabaceae</taxon>
        <taxon>Papilionoideae</taxon>
        <taxon>50 kb inversion clade</taxon>
        <taxon>NPAAA clade</taxon>
        <taxon>Hologalegina</taxon>
        <taxon>IRL clade</taxon>
        <taxon>Galegeae</taxon>
        <taxon>Glycyrrhiza</taxon>
    </lineage>
</organism>
<accession>A0A6B7HXX3</accession>
<dbReference type="EMBL" id="MK341791">
    <property type="protein sequence ID" value="QDG03198.1"/>
    <property type="molecule type" value="mRNA"/>
</dbReference>
<dbReference type="PANTHER" id="PTHR48048:SF30">
    <property type="entry name" value="GLYCOSYLTRANSFERASE"/>
    <property type="match status" value="1"/>
</dbReference>
<reference evidence="7" key="1">
    <citation type="submission" date="2018-12" db="EMBL/GenBank/DDBJ databases">
        <title>Biosynthetic pathway analysis of main flavonoids from licorice and heterologous synthesis in yeast.</title>
        <authorList>
            <person name="Li Y."/>
        </authorList>
    </citation>
    <scope>NUCLEOTIDE SEQUENCE</scope>
</reference>
<sequence length="490" mass="54657">MEQEALVFYPAPLISHLVSTIELCKLILTHQPSLSIHILTTKAPYDTNSTSNYITNISTTLSNSSITFHNFPTPTLPQSTLLSSTLNQETLLFQFLHHNNTHLQKALLSISKTHKIKALILDLFCSQSIPIIINDSQLNNIPCYIFFTSGASCLANLLYHPTLHSTHTKSFRELNNTLLNIPGVPPMPARDMPKPLLERNDGAYENFLGISVVAPKAAGFIVNTFEALEPRSIKAINDGLCLPNAPTPPIYCLGPIISNNNNTTDQNQIKGDDRDHECLRWLDSQPSKSVVFLCFGSLGVFSREQLCETARGLERSGQRFLWVVRNPTHDHQKHGLALNTFQEDLDLDSLFPEGFLERTKERGLMVKRWAPQARVLSHDSVGGFVSHCGWNSVLEAVCAGVPMIGWPLYAEQRYNRVVLVEEIGIALWMHESESGFVAASEVEERVRELMESEKGELVRKRVMVARDEARAALSEDGSSHLALAKLLKSL</sequence>
<keyword evidence="3 5" id="KW-0808">Transferase</keyword>
<dbReference type="InterPro" id="IPR050481">
    <property type="entry name" value="UDP-glycosyltransf_plant"/>
</dbReference>
<evidence type="ECO:0000256" key="2">
    <source>
        <dbReference type="ARBA" id="ARBA00022676"/>
    </source>
</evidence>
<evidence type="ECO:0000313" key="7">
    <source>
        <dbReference type="EMBL" id="QDG03198.1"/>
    </source>
</evidence>
<protein>
    <recommendedName>
        <fullName evidence="6">Glycosyltransferase</fullName>
        <ecNumber evidence="6">2.4.1.-</ecNumber>
    </recommendedName>
</protein>
<dbReference type="SUPFAM" id="SSF53756">
    <property type="entry name" value="UDP-Glycosyltransferase/glycogen phosphorylase"/>
    <property type="match status" value="1"/>
</dbReference>
<comment type="catalytic activity">
    <reaction evidence="4">
        <text>a 7-hydroxyisoflavone + UDP-alpha-D-glucose = a 7-hydroxyisoflavone 7-O-beta-D-glucoside + UDP + H(+)</text>
        <dbReference type="Rhea" id="RHEA:56344"/>
        <dbReference type="ChEBI" id="CHEBI:15378"/>
        <dbReference type="ChEBI" id="CHEBI:55465"/>
        <dbReference type="ChEBI" id="CHEBI:58223"/>
        <dbReference type="ChEBI" id="CHEBI:58885"/>
        <dbReference type="ChEBI" id="CHEBI:140301"/>
        <dbReference type="EC" id="2.4.1.170"/>
    </reaction>
</comment>
<dbReference type="InterPro" id="IPR035595">
    <property type="entry name" value="UDP_glycos_trans_CS"/>
</dbReference>
<dbReference type="EC" id="2.4.1.-" evidence="6"/>
<dbReference type="Gene3D" id="3.40.50.2000">
    <property type="entry name" value="Glycogen Phosphorylase B"/>
    <property type="match status" value="2"/>
</dbReference>
<name>A0A6B7HXX3_GLYUR</name>
<evidence type="ECO:0000256" key="6">
    <source>
        <dbReference type="RuleBase" id="RU362057"/>
    </source>
</evidence>
<evidence type="ECO:0000256" key="1">
    <source>
        <dbReference type="ARBA" id="ARBA00009995"/>
    </source>
</evidence>
<dbReference type="PANTHER" id="PTHR48048">
    <property type="entry name" value="GLYCOSYLTRANSFERASE"/>
    <property type="match status" value="1"/>
</dbReference>
<dbReference type="AlphaFoldDB" id="A0A6B7HXX3"/>
<evidence type="ECO:0000256" key="4">
    <source>
        <dbReference type="ARBA" id="ARBA00050777"/>
    </source>
</evidence>
<proteinExistence type="evidence at transcript level"/>
<dbReference type="CDD" id="cd03784">
    <property type="entry name" value="GT1_Gtf-like"/>
    <property type="match status" value="1"/>
</dbReference>
<dbReference type="Pfam" id="PF00201">
    <property type="entry name" value="UDPGT"/>
    <property type="match status" value="1"/>
</dbReference>
<gene>
    <name evidence="7" type="primary">UGT1</name>
</gene>
<dbReference type="GO" id="GO:0050004">
    <property type="term" value="F:isoflavone 7-O-glucosyltransferase activity"/>
    <property type="evidence" value="ECO:0007669"/>
    <property type="project" value="UniProtKB-EC"/>
</dbReference>
<dbReference type="SMR" id="A0A6B7HXX3"/>
<dbReference type="InterPro" id="IPR002213">
    <property type="entry name" value="UDP_glucos_trans"/>
</dbReference>
<comment type="similarity">
    <text evidence="1 5">Belongs to the UDP-glycosyltransferase family.</text>
</comment>
<keyword evidence="2 5" id="KW-0328">Glycosyltransferase</keyword>
<evidence type="ECO:0000256" key="3">
    <source>
        <dbReference type="ARBA" id="ARBA00022679"/>
    </source>
</evidence>
<dbReference type="FunFam" id="3.40.50.2000:FF:000020">
    <property type="entry name" value="Glycosyltransferase"/>
    <property type="match status" value="1"/>
</dbReference>
<dbReference type="PROSITE" id="PS00375">
    <property type="entry name" value="UDPGT"/>
    <property type="match status" value="1"/>
</dbReference>
<dbReference type="FunFam" id="3.40.50.2000:FF:000095">
    <property type="entry name" value="Glycosyltransferase"/>
    <property type="match status" value="1"/>
</dbReference>
<evidence type="ECO:0000256" key="5">
    <source>
        <dbReference type="RuleBase" id="RU003718"/>
    </source>
</evidence>